<reference evidence="6" key="2">
    <citation type="submission" date="2025-09" db="UniProtKB">
        <authorList>
            <consortium name="Ensembl"/>
        </authorList>
    </citation>
    <scope>IDENTIFICATION</scope>
</reference>
<evidence type="ECO:0000256" key="4">
    <source>
        <dbReference type="ARBA" id="ARBA00022525"/>
    </source>
</evidence>
<dbReference type="AlphaFoldDB" id="A0A8C5PD88"/>
<keyword evidence="5" id="KW-0732">Signal</keyword>
<evidence type="ECO:0000256" key="3">
    <source>
        <dbReference type="ARBA" id="ARBA00022514"/>
    </source>
</evidence>
<dbReference type="GeneTree" id="ENSGT00940000156618"/>
<dbReference type="GO" id="GO:0006954">
    <property type="term" value="P:inflammatory response"/>
    <property type="evidence" value="ECO:0007669"/>
    <property type="project" value="InterPro"/>
</dbReference>
<keyword evidence="4" id="KW-0964">Secreted</keyword>
<keyword evidence="7" id="KW-1185">Reference proteome</keyword>
<keyword evidence="3" id="KW-0202">Cytokine</keyword>
<dbReference type="Proteomes" id="UP000694569">
    <property type="component" value="Unplaced"/>
</dbReference>
<sequence>MHKPEHSHLDLIHHFTQEKSTNSETIMDKQRRPSMLLGFLVVTLGVVLVDSAHLNKLCHHTEDSKFPSMITAIVNIAGQSQEVVPDVRKRSVSPWDYIYDDEPNRFPSRIRIAKCRHQGCVDADGNVMDSGNSVEIKQEILVLYREMKNCKPTFTLQKKMVTVGCTCVRPIVHRLMS</sequence>
<dbReference type="InterPro" id="IPR010345">
    <property type="entry name" value="IL-17_fam"/>
</dbReference>
<evidence type="ECO:0000256" key="5">
    <source>
        <dbReference type="ARBA" id="ARBA00022729"/>
    </source>
</evidence>
<dbReference type="InterPro" id="IPR020440">
    <property type="entry name" value="IL-17_chr"/>
</dbReference>
<evidence type="ECO:0000313" key="7">
    <source>
        <dbReference type="Proteomes" id="UP000694569"/>
    </source>
</evidence>
<reference evidence="6" key="1">
    <citation type="submission" date="2025-08" db="UniProtKB">
        <authorList>
            <consortium name="Ensembl"/>
        </authorList>
    </citation>
    <scope>IDENTIFICATION</scope>
</reference>
<comment type="subcellular location">
    <subcellularLocation>
        <location evidence="1">Secreted</location>
    </subcellularLocation>
</comment>
<evidence type="ECO:0000313" key="6">
    <source>
        <dbReference type="Ensembl" id="ENSLLEP00000015789.1"/>
    </source>
</evidence>
<dbReference type="InterPro" id="IPR029034">
    <property type="entry name" value="Cystine-knot_cytokine"/>
</dbReference>
<dbReference type="OrthoDB" id="6093351at2759"/>
<dbReference type="Gene3D" id="2.10.90.10">
    <property type="entry name" value="Cystine-knot cytokines"/>
    <property type="match status" value="1"/>
</dbReference>
<dbReference type="Ensembl" id="ENSLLET00000016392.1">
    <property type="protein sequence ID" value="ENSLLEP00000015789.1"/>
    <property type="gene ID" value="ENSLLEG00000010041.1"/>
</dbReference>
<organism evidence="6 7">
    <name type="scientific">Leptobrachium leishanense</name>
    <name type="common">Leishan spiny toad</name>
    <dbReference type="NCBI Taxonomy" id="445787"/>
    <lineage>
        <taxon>Eukaryota</taxon>
        <taxon>Metazoa</taxon>
        <taxon>Chordata</taxon>
        <taxon>Craniata</taxon>
        <taxon>Vertebrata</taxon>
        <taxon>Euteleostomi</taxon>
        <taxon>Amphibia</taxon>
        <taxon>Batrachia</taxon>
        <taxon>Anura</taxon>
        <taxon>Pelobatoidea</taxon>
        <taxon>Megophryidae</taxon>
        <taxon>Leptobrachium</taxon>
    </lineage>
</organism>
<dbReference type="Pfam" id="PF06083">
    <property type="entry name" value="IL17"/>
    <property type="match status" value="1"/>
</dbReference>
<name>A0A8C5PD88_9ANUR</name>
<dbReference type="GO" id="GO:0005615">
    <property type="term" value="C:extracellular space"/>
    <property type="evidence" value="ECO:0007669"/>
    <property type="project" value="UniProtKB-KW"/>
</dbReference>
<proteinExistence type="inferred from homology"/>
<evidence type="ECO:0000256" key="1">
    <source>
        <dbReference type="ARBA" id="ARBA00004613"/>
    </source>
</evidence>
<protein>
    <submittedName>
        <fullName evidence="6">Uncharacterized protein</fullName>
    </submittedName>
</protein>
<dbReference type="PRINTS" id="PR01932">
    <property type="entry name" value="INTRLEUKIN17"/>
</dbReference>
<accession>A0A8C5PD88</accession>
<evidence type="ECO:0000256" key="2">
    <source>
        <dbReference type="ARBA" id="ARBA00007236"/>
    </source>
</evidence>
<dbReference type="GO" id="GO:0005125">
    <property type="term" value="F:cytokine activity"/>
    <property type="evidence" value="ECO:0007669"/>
    <property type="project" value="UniProtKB-KW"/>
</dbReference>
<comment type="similarity">
    <text evidence="2">Belongs to the IL-17 family.</text>
</comment>
<dbReference type="SUPFAM" id="SSF57501">
    <property type="entry name" value="Cystine-knot cytokines"/>
    <property type="match status" value="1"/>
</dbReference>